<reference evidence="2 3" key="1">
    <citation type="submission" date="2014-04" db="EMBL/GenBank/DDBJ databases">
        <authorList>
            <consortium name="DOE Joint Genome Institute"/>
            <person name="Kuo A."/>
            <person name="Kohler A."/>
            <person name="Nagy L.G."/>
            <person name="Floudas D."/>
            <person name="Copeland A."/>
            <person name="Barry K.W."/>
            <person name="Cichocki N."/>
            <person name="Veneault-Fourrey C."/>
            <person name="LaButti K."/>
            <person name="Lindquist E.A."/>
            <person name="Lipzen A."/>
            <person name="Lundell T."/>
            <person name="Morin E."/>
            <person name="Murat C."/>
            <person name="Sun H."/>
            <person name="Tunlid A."/>
            <person name="Henrissat B."/>
            <person name="Grigoriev I.V."/>
            <person name="Hibbett D.S."/>
            <person name="Martin F."/>
            <person name="Nordberg H.P."/>
            <person name="Cantor M.N."/>
            <person name="Hua S.X."/>
        </authorList>
    </citation>
    <scope>NUCLEOTIDE SEQUENCE [LARGE SCALE GENOMIC DNA]</scope>
    <source>
        <strain evidence="2 3">LaAM-08-1</strain>
    </source>
</reference>
<feature type="domain" description="F-box" evidence="1">
    <location>
        <begin position="7"/>
        <end position="64"/>
    </location>
</feature>
<dbReference type="Proteomes" id="UP000054477">
    <property type="component" value="Unassembled WGS sequence"/>
</dbReference>
<dbReference type="Pfam" id="PF12937">
    <property type="entry name" value="F-box-like"/>
    <property type="match status" value="1"/>
</dbReference>
<proteinExistence type="predicted"/>
<dbReference type="InterPro" id="IPR001810">
    <property type="entry name" value="F-box_dom"/>
</dbReference>
<dbReference type="EMBL" id="KN838589">
    <property type="protein sequence ID" value="KIK02673.1"/>
    <property type="molecule type" value="Genomic_DNA"/>
</dbReference>
<protein>
    <recommendedName>
        <fullName evidence="1">F-box domain-containing protein</fullName>
    </recommendedName>
</protein>
<dbReference type="OrthoDB" id="2269034at2759"/>
<dbReference type="HOGENOM" id="CLU_725750_0_0_1"/>
<dbReference type="AlphaFoldDB" id="A0A0C9Y3I6"/>
<evidence type="ECO:0000313" key="3">
    <source>
        <dbReference type="Proteomes" id="UP000054477"/>
    </source>
</evidence>
<keyword evidence="3" id="KW-1185">Reference proteome</keyword>
<organism evidence="2 3">
    <name type="scientific">Laccaria amethystina LaAM-08-1</name>
    <dbReference type="NCBI Taxonomy" id="1095629"/>
    <lineage>
        <taxon>Eukaryota</taxon>
        <taxon>Fungi</taxon>
        <taxon>Dikarya</taxon>
        <taxon>Basidiomycota</taxon>
        <taxon>Agaricomycotina</taxon>
        <taxon>Agaricomycetes</taxon>
        <taxon>Agaricomycetidae</taxon>
        <taxon>Agaricales</taxon>
        <taxon>Agaricineae</taxon>
        <taxon>Hydnangiaceae</taxon>
        <taxon>Laccaria</taxon>
    </lineage>
</organism>
<sequence>MMAPVRQIPPEVLSQIFWHCLYPTPLEDEYTISKPMERMCRTLSHVCHSWREVAVNDSCLWNNLELDSNNSKDDYKDRSDWRRQTKILLDCSTLCFERAKSRSSSLALWFKSRVYDSPFLADLILPHSKHYRHLNLRVPLPQNFLSLAKPGVEMFGQLESLILVDLDSDPGPRLVKVFRSAPNLCKLSTAMENYSPSLFTLPREQLTHVIMADSISTVMWSIILKQCISIQLGSFSLFRNRWGEAADLCLSLLSLVDLTIVLGGHPFKQVESNIWDAMSLPALRTLRLRFLLTVHVIHARGWDTPSGKYGELLSRIERLSIALCESPSLDVHLRLLRASPGLLELDLQTYNIVELMGHLSCTVGAFPVQALFLALLKSVGL</sequence>
<name>A0A0C9Y3I6_9AGAR</name>
<gene>
    <name evidence="2" type="ORF">K443DRAFT_121820</name>
</gene>
<evidence type="ECO:0000259" key="1">
    <source>
        <dbReference type="Pfam" id="PF12937"/>
    </source>
</evidence>
<dbReference type="Gene3D" id="1.20.1280.50">
    <property type="match status" value="1"/>
</dbReference>
<reference evidence="3" key="2">
    <citation type="submission" date="2015-01" db="EMBL/GenBank/DDBJ databases">
        <title>Evolutionary Origins and Diversification of the Mycorrhizal Mutualists.</title>
        <authorList>
            <consortium name="DOE Joint Genome Institute"/>
            <consortium name="Mycorrhizal Genomics Consortium"/>
            <person name="Kohler A."/>
            <person name="Kuo A."/>
            <person name="Nagy L.G."/>
            <person name="Floudas D."/>
            <person name="Copeland A."/>
            <person name="Barry K.W."/>
            <person name="Cichocki N."/>
            <person name="Veneault-Fourrey C."/>
            <person name="LaButti K."/>
            <person name="Lindquist E.A."/>
            <person name="Lipzen A."/>
            <person name="Lundell T."/>
            <person name="Morin E."/>
            <person name="Murat C."/>
            <person name="Riley R."/>
            <person name="Ohm R."/>
            <person name="Sun H."/>
            <person name="Tunlid A."/>
            <person name="Henrissat B."/>
            <person name="Grigoriev I.V."/>
            <person name="Hibbett D.S."/>
            <person name="Martin F."/>
        </authorList>
    </citation>
    <scope>NUCLEOTIDE SEQUENCE [LARGE SCALE GENOMIC DNA]</scope>
    <source>
        <strain evidence="3">LaAM-08-1</strain>
    </source>
</reference>
<accession>A0A0C9Y3I6</accession>
<dbReference type="STRING" id="1095629.A0A0C9Y3I6"/>
<evidence type="ECO:0000313" key="2">
    <source>
        <dbReference type="EMBL" id="KIK02673.1"/>
    </source>
</evidence>